<gene>
    <name evidence="2" type="ORF">QBC46DRAFT_357308</name>
</gene>
<comment type="caution">
    <text evidence="2">The sequence shown here is derived from an EMBL/GenBank/DDBJ whole genome shotgun (WGS) entry which is preliminary data.</text>
</comment>
<evidence type="ECO:0000256" key="1">
    <source>
        <dbReference type="SAM" id="MobiDB-lite"/>
    </source>
</evidence>
<evidence type="ECO:0000313" key="3">
    <source>
        <dbReference type="Proteomes" id="UP001303473"/>
    </source>
</evidence>
<name>A0AAN6MZW7_9PEZI</name>
<accession>A0AAN6MZW7</accession>
<keyword evidence="3" id="KW-1185">Reference proteome</keyword>
<organism evidence="2 3">
    <name type="scientific">Diplogelasinospora grovesii</name>
    <dbReference type="NCBI Taxonomy" id="303347"/>
    <lineage>
        <taxon>Eukaryota</taxon>
        <taxon>Fungi</taxon>
        <taxon>Dikarya</taxon>
        <taxon>Ascomycota</taxon>
        <taxon>Pezizomycotina</taxon>
        <taxon>Sordariomycetes</taxon>
        <taxon>Sordariomycetidae</taxon>
        <taxon>Sordariales</taxon>
        <taxon>Diplogelasinosporaceae</taxon>
        <taxon>Diplogelasinospora</taxon>
    </lineage>
</organism>
<feature type="region of interest" description="Disordered" evidence="1">
    <location>
        <begin position="65"/>
        <end position="110"/>
    </location>
</feature>
<proteinExistence type="predicted"/>
<evidence type="ECO:0000313" key="2">
    <source>
        <dbReference type="EMBL" id="KAK3936622.1"/>
    </source>
</evidence>
<protein>
    <submittedName>
        <fullName evidence="2">Uncharacterized protein</fullName>
    </submittedName>
</protein>
<dbReference type="EMBL" id="MU853877">
    <property type="protein sequence ID" value="KAK3936622.1"/>
    <property type="molecule type" value="Genomic_DNA"/>
</dbReference>
<dbReference type="Proteomes" id="UP001303473">
    <property type="component" value="Unassembled WGS sequence"/>
</dbReference>
<feature type="compositionally biased region" description="Basic and acidic residues" evidence="1">
    <location>
        <begin position="90"/>
        <end position="101"/>
    </location>
</feature>
<dbReference type="AlphaFoldDB" id="A0AAN6MZW7"/>
<sequence length="173" mass="19785">MTIWRLLIANPATRDSVQYRALTVQQSTAYDMLNIARHIYQFGEPELASAVLILHRECLQNQQRKQKQSSETITPEEGVPFPVAELGLTPEREEEMRRDQHASGMGKDYPARGLTSLEDYGSVMAFIKAATDEIVEELEELAEQEEGWGKLNKEEVLKHCLFDDYILKISRTT</sequence>
<reference evidence="3" key="1">
    <citation type="journal article" date="2023" name="Mol. Phylogenet. Evol.">
        <title>Genome-scale phylogeny and comparative genomics of the fungal order Sordariales.</title>
        <authorList>
            <person name="Hensen N."/>
            <person name="Bonometti L."/>
            <person name="Westerberg I."/>
            <person name="Brannstrom I.O."/>
            <person name="Guillou S."/>
            <person name="Cros-Aarteil S."/>
            <person name="Calhoun S."/>
            <person name="Haridas S."/>
            <person name="Kuo A."/>
            <person name="Mondo S."/>
            <person name="Pangilinan J."/>
            <person name="Riley R."/>
            <person name="LaButti K."/>
            <person name="Andreopoulos B."/>
            <person name="Lipzen A."/>
            <person name="Chen C."/>
            <person name="Yan M."/>
            <person name="Daum C."/>
            <person name="Ng V."/>
            <person name="Clum A."/>
            <person name="Steindorff A."/>
            <person name="Ohm R.A."/>
            <person name="Martin F."/>
            <person name="Silar P."/>
            <person name="Natvig D.O."/>
            <person name="Lalanne C."/>
            <person name="Gautier V."/>
            <person name="Ament-Velasquez S.L."/>
            <person name="Kruys A."/>
            <person name="Hutchinson M.I."/>
            <person name="Powell A.J."/>
            <person name="Barry K."/>
            <person name="Miller A.N."/>
            <person name="Grigoriev I.V."/>
            <person name="Debuchy R."/>
            <person name="Gladieux P."/>
            <person name="Hiltunen Thoren M."/>
            <person name="Johannesson H."/>
        </authorList>
    </citation>
    <scope>NUCLEOTIDE SEQUENCE [LARGE SCALE GENOMIC DNA]</scope>
    <source>
        <strain evidence="3">CBS 340.73</strain>
    </source>
</reference>